<feature type="transmembrane region" description="Helical" evidence="1">
    <location>
        <begin position="35"/>
        <end position="53"/>
    </location>
</feature>
<sequence>MLILISSLDCKLKPPFLSAKDEVIFCRWQVWERNFCFLFLRWFVCLASFFLSFKVVKIIRVKPFLVTSLVAITLVCLVHPALGLFILLLCQALCCHNALSSFLTASFRSHAQNKELFDSRNEGDQSSKQLVFKYDGGVNKQFPVDENSSSSPDSARSYEDTQLEIFHHCHGLLVLHLLAALMFVPSFVAWLQRIGIGQSFPWFWDSAFCIGVILHGVCDSKPGFDFFLFPFPGIQGWEVSLSFAYLLSGYYSYLSGLALAPYRAFYAMAAIGFVSFAFRILQRRSREKGDAYNSGRKHSHRH</sequence>
<accession>A0ABC8SX23</accession>
<evidence type="ECO:0000313" key="3">
    <source>
        <dbReference type="Proteomes" id="UP001642360"/>
    </source>
</evidence>
<keyword evidence="3" id="KW-1185">Reference proteome</keyword>
<keyword evidence="1" id="KW-1133">Transmembrane helix</keyword>
<dbReference type="PANTHER" id="PTHR47346:SF1">
    <property type="entry name" value="GPI INOSITOL-DEACYLASE"/>
    <property type="match status" value="1"/>
</dbReference>
<dbReference type="PANTHER" id="PTHR47346">
    <property type="entry name" value="HYDROLASES, ACTING ON ESTER BOND"/>
    <property type="match status" value="1"/>
</dbReference>
<keyword evidence="1" id="KW-0812">Transmembrane</keyword>
<dbReference type="AlphaFoldDB" id="A0ABC8SX23"/>
<keyword evidence="1" id="KW-0472">Membrane</keyword>
<feature type="transmembrane region" description="Helical" evidence="1">
    <location>
        <begin position="65"/>
        <end position="90"/>
    </location>
</feature>
<reference evidence="2 3" key="1">
    <citation type="submission" date="2024-02" db="EMBL/GenBank/DDBJ databases">
        <authorList>
            <person name="Vignale AGUSTIN F."/>
            <person name="Sosa J E."/>
            <person name="Modenutti C."/>
        </authorList>
    </citation>
    <scope>NUCLEOTIDE SEQUENCE [LARGE SCALE GENOMIC DNA]</scope>
</reference>
<gene>
    <name evidence="2" type="ORF">ILEXP_LOCUS30553</name>
</gene>
<dbReference type="Proteomes" id="UP001642360">
    <property type="component" value="Unassembled WGS sequence"/>
</dbReference>
<dbReference type="EMBL" id="CAUOFW020003725">
    <property type="protein sequence ID" value="CAK9161731.1"/>
    <property type="molecule type" value="Genomic_DNA"/>
</dbReference>
<evidence type="ECO:0000313" key="2">
    <source>
        <dbReference type="EMBL" id="CAK9161731.1"/>
    </source>
</evidence>
<feature type="transmembrane region" description="Helical" evidence="1">
    <location>
        <begin position="264"/>
        <end position="281"/>
    </location>
</feature>
<comment type="caution">
    <text evidence="2">The sequence shown here is derived from an EMBL/GenBank/DDBJ whole genome shotgun (WGS) entry which is preliminary data.</text>
</comment>
<feature type="transmembrane region" description="Helical" evidence="1">
    <location>
        <begin position="172"/>
        <end position="190"/>
    </location>
</feature>
<name>A0ABC8SX23_9AQUA</name>
<protein>
    <submittedName>
        <fullName evidence="2">Uncharacterized protein</fullName>
    </submittedName>
</protein>
<evidence type="ECO:0000256" key="1">
    <source>
        <dbReference type="SAM" id="Phobius"/>
    </source>
</evidence>
<proteinExistence type="predicted"/>
<organism evidence="2 3">
    <name type="scientific">Ilex paraguariensis</name>
    <name type="common">yerba mate</name>
    <dbReference type="NCBI Taxonomy" id="185542"/>
    <lineage>
        <taxon>Eukaryota</taxon>
        <taxon>Viridiplantae</taxon>
        <taxon>Streptophyta</taxon>
        <taxon>Embryophyta</taxon>
        <taxon>Tracheophyta</taxon>
        <taxon>Spermatophyta</taxon>
        <taxon>Magnoliopsida</taxon>
        <taxon>eudicotyledons</taxon>
        <taxon>Gunneridae</taxon>
        <taxon>Pentapetalae</taxon>
        <taxon>asterids</taxon>
        <taxon>campanulids</taxon>
        <taxon>Aquifoliales</taxon>
        <taxon>Aquifoliaceae</taxon>
        <taxon>Ilex</taxon>
    </lineage>
</organism>